<evidence type="ECO:0000313" key="14">
    <source>
        <dbReference type="EMBL" id="KAB7661788.1"/>
    </source>
</evidence>
<feature type="binding site" evidence="12">
    <location>
        <position position="237"/>
    </location>
    <ligand>
        <name>Zn(2+)</name>
        <dbReference type="ChEBI" id="CHEBI:29105"/>
    </ligand>
</feature>
<comment type="pathway">
    <text evidence="3 12">Glycolipid biosynthesis; lipid IV(A) biosynthesis; lipid IV(A) from (3R)-3-hydroxytetradecanoyl-[acyl-carrier-protein] and UDP-N-acetyl-alpha-D-glucosamine: step 2/6.</text>
</comment>
<evidence type="ECO:0000256" key="3">
    <source>
        <dbReference type="ARBA" id="ARBA00005002"/>
    </source>
</evidence>
<dbReference type="GO" id="GO:0103117">
    <property type="term" value="F:UDP-3-O-acyl-N-acetylglucosamine deacetylase activity"/>
    <property type="evidence" value="ECO:0007669"/>
    <property type="project" value="UniProtKB-UniRule"/>
</dbReference>
<evidence type="ECO:0000256" key="6">
    <source>
        <dbReference type="ARBA" id="ARBA00022556"/>
    </source>
</evidence>
<dbReference type="Gene3D" id="3.30.1700.10">
    <property type="entry name" value="lpxc deacetylase, domain 2"/>
    <property type="match status" value="1"/>
</dbReference>
<dbReference type="Pfam" id="PF03331">
    <property type="entry name" value="LpxC"/>
    <property type="match status" value="1"/>
</dbReference>
<comment type="caution">
    <text evidence="14">The sequence shown here is derived from an EMBL/GenBank/DDBJ whole genome shotgun (WGS) entry which is preliminary data.</text>
</comment>
<evidence type="ECO:0000256" key="7">
    <source>
        <dbReference type="ARBA" id="ARBA00022723"/>
    </source>
</evidence>
<comment type="catalytic activity">
    <reaction evidence="11 12">
        <text>a UDP-3-O-[(3R)-3-hydroxyacyl]-N-acetyl-alpha-D-glucosamine + H2O = a UDP-3-O-[(3R)-3-hydroxyacyl]-alpha-D-glucosamine + acetate</text>
        <dbReference type="Rhea" id="RHEA:67816"/>
        <dbReference type="ChEBI" id="CHEBI:15377"/>
        <dbReference type="ChEBI" id="CHEBI:30089"/>
        <dbReference type="ChEBI" id="CHEBI:137740"/>
        <dbReference type="ChEBI" id="CHEBI:173225"/>
        <dbReference type="EC" id="3.5.1.108"/>
    </reaction>
</comment>
<evidence type="ECO:0000256" key="12">
    <source>
        <dbReference type="HAMAP-Rule" id="MF_00388"/>
    </source>
</evidence>
<dbReference type="SUPFAM" id="SSF54211">
    <property type="entry name" value="Ribosomal protein S5 domain 2-like"/>
    <property type="match status" value="2"/>
</dbReference>
<dbReference type="AlphaFoldDB" id="A0A6I1ERT7"/>
<dbReference type="InterPro" id="IPR011334">
    <property type="entry name" value="UDP-acyl_GlcNac_deAcase_C"/>
</dbReference>
<dbReference type="UniPathway" id="UPA00359">
    <property type="reaction ID" value="UER00478"/>
</dbReference>
<name>A0A6I1ERT7_9BURK</name>
<feature type="active site" description="Proton donor" evidence="12">
    <location>
        <position position="264"/>
    </location>
</feature>
<dbReference type="PANTHER" id="PTHR33694:SF1">
    <property type="entry name" value="UDP-3-O-ACYL-N-ACETYLGLUCOSAMINE DEACETYLASE 1, MITOCHONDRIAL-RELATED"/>
    <property type="match status" value="1"/>
</dbReference>
<evidence type="ECO:0000256" key="5">
    <source>
        <dbReference type="ARBA" id="ARBA00022516"/>
    </source>
</evidence>
<keyword evidence="10 12" id="KW-0443">Lipid metabolism</keyword>
<dbReference type="PANTHER" id="PTHR33694">
    <property type="entry name" value="UDP-3-O-ACYL-N-ACETYLGLUCOSAMINE DEACETYLASE 1, MITOCHONDRIAL-RELATED"/>
    <property type="match status" value="1"/>
</dbReference>
<dbReference type="EC" id="3.5.1.108" evidence="4 12"/>
<feature type="region of interest" description="Disordered" evidence="13">
    <location>
        <begin position="297"/>
        <end position="320"/>
    </location>
</feature>
<dbReference type="InterPro" id="IPR015870">
    <property type="entry name" value="UDP-acyl_N-AcGlcN_deAcase_N"/>
</dbReference>
<dbReference type="NCBIfam" id="TIGR00325">
    <property type="entry name" value="lpxC"/>
    <property type="match status" value="1"/>
</dbReference>
<accession>A0A6I1ERT7</accession>
<dbReference type="GO" id="GO:0009245">
    <property type="term" value="P:lipid A biosynthetic process"/>
    <property type="evidence" value="ECO:0007669"/>
    <property type="project" value="UniProtKB-UniRule"/>
</dbReference>
<dbReference type="GO" id="GO:0016020">
    <property type="term" value="C:membrane"/>
    <property type="evidence" value="ECO:0007669"/>
    <property type="project" value="GOC"/>
</dbReference>
<keyword evidence="7 12" id="KW-0479">Metal-binding</keyword>
<dbReference type="InterPro" id="IPR020568">
    <property type="entry name" value="Ribosomal_Su5_D2-typ_SF"/>
</dbReference>
<organism evidence="14 15">
    <name type="scientific">Sutterella seckii</name>
    <dbReference type="NCBI Taxonomy" id="1944635"/>
    <lineage>
        <taxon>Bacteria</taxon>
        <taxon>Pseudomonadati</taxon>
        <taxon>Pseudomonadota</taxon>
        <taxon>Betaproteobacteria</taxon>
        <taxon>Burkholderiales</taxon>
        <taxon>Sutterellaceae</taxon>
        <taxon>Sutterella</taxon>
    </lineage>
</organism>
<feature type="binding site" evidence="12">
    <location>
        <position position="241"/>
    </location>
    <ligand>
        <name>Zn(2+)</name>
        <dbReference type="ChEBI" id="CHEBI:29105"/>
    </ligand>
</feature>
<protein>
    <recommendedName>
        <fullName evidence="4 12">UDP-3-O-acyl-N-acetylglucosamine deacetylase</fullName>
        <shortName evidence="12">UDP-3-O-acyl-GlcNAc deacetylase</shortName>
        <ecNumber evidence="4 12">3.5.1.108</ecNumber>
    </recommendedName>
    <alternativeName>
        <fullName evidence="12">UDP-3-O-[R-3-hydroxymyristoyl]-N-acetylglucosamine deacetylase</fullName>
    </alternativeName>
</protein>
<comment type="function">
    <text evidence="2 12">Catalyzes the hydrolysis of UDP-3-O-myristoyl-N-acetylglucosamine to form UDP-3-O-myristoylglucosamine and acetate, the committed step in lipid A biosynthesis.</text>
</comment>
<evidence type="ECO:0000256" key="1">
    <source>
        <dbReference type="ARBA" id="ARBA00001947"/>
    </source>
</evidence>
<reference evidence="14 15" key="1">
    <citation type="submission" date="2019-10" db="EMBL/GenBank/DDBJ databases">
        <title>Genome diversity of Sutterella seckii.</title>
        <authorList>
            <person name="Chaplin A.V."/>
            <person name="Sokolova S.R."/>
            <person name="Mosin K.A."/>
            <person name="Ivanova E.L."/>
            <person name="Kochetkova T.O."/>
            <person name="Goltsov A.Y."/>
            <person name="Trofimov D.Y."/>
            <person name="Efimov B.A."/>
        </authorList>
    </citation>
    <scope>NUCLEOTIDE SEQUENCE [LARGE SCALE GENOMIC DNA]</scope>
    <source>
        <strain evidence="14 15">ASD393</strain>
    </source>
</reference>
<dbReference type="InterPro" id="IPR004463">
    <property type="entry name" value="UDP-acyl_GlcNac_deAcase"/>
</dbReference>
<evidence type="ECO:0000256" key="2">
    <source>
        <dbReference type="ARBA" id="ARBA00002923"/>
    </source>
</evidence>
<dbReference type="GO" id="GO:0046872">
    <property type="term" value="F:metal ion binding"/>
    <property type="evidence" value="ECO:0007669"/>
    <property type="project" value="UniProtKB-KW"/>
</dbReference>
<comment type="cofactor">
    <cofactor evidence="1 12">
        <name>Zn(2+)</name>
        <dbReference type="ChEBI" id="CHEBI:29105"/>
    </cofactor>
</comment>
<proteinExistence type="inferred from homology"/>
<evidence type="ECO:0000256" key="9">
    <source>
        <dbReference type="ARBA" id="ARBA00022833"/>
    </source>
</evidence>
<dbReference type="Gene3D" id="3.30.230.20">
    <property type="entry name" value="lpxc deacetylase, domain 1"/>
    <property type="match status" value="1"/>
</dbReference>
<evidence type="ECO:0000256" key="11">
    <source>
        <dbReference type="ARBA" id="ARBA00024535"/>
    </source>
</evidence>
<keyword evidence="9 12" id="KW-0862">Zinc</keyword>
<evidence type="ECO:0000313" key="15">
    <source>
        <dbReference type="Proteomes" id="UP000430564"/>
    </source>
</evidence>
<feature type="binding site" evidence="12">
    <location>
        <position position="78"/>
    </location>
    <ligand>
        <name>Zn(2+)</name>
        <dbReference type="ChEBI" id="CHEBI:29105"/>
    </ligand>
</feature>
<dbReference type="EMBL" id="WEHX01000015">
    <property type="protein sequence ID" value="KAB7661788.1"/>
    <property type="molecule type" value="Genomic_DNA"/>
</dbReference>
<gene>
    <name evidence="12" type="primary">lpxC</name>
    <name evidence="14" type="ORF">GBM95_04185</name>
</gene>
<evidence type="ECO:0000256" key="10">
    <source>
        <dbReference type="ARBA" id="ARBA00023098"/>
    </source>
</evidence>
<keyword evidence="8 12" id="KW-0378">Hydrolase</keyword>
<comment type="similarity">
    <text evidence="12">Belongs to the LpxC family.</text>
</comment>
<dbReference type="HAMAP" id="MF_00388">
    <property type="entry name" value="LpxC"/>
    <property type="match status" value="1"/>
</dbReference>
<evidence type="ECO:0000256" key="4">
    <source>
        <dbReference type="ARBA" id="ARBA00012745"/>
    </source>
</evidence>
<evidence type="ECO:0000256" key="8">
    <source>
        <dbReference type="ARBA" id="ARBA00022801"/>
    </source>
</evidence>
<keyword evidence="5 12" id="KW-0444">Lipid biosynthesis</keyword>
<dbReference type="OrthoDB" id="9802746at2"/>
<keyword evidence="6 12" id="KW-0441">Lipid A biosynthesis</keyword>
<dbReference type="RefSeq" id="WP_152157933.1">
    <property type="nucleotide sequence ID" value="NZ_WEHX01000015.1"/>
</dbReference>
<evidence type="ECO:0000256" key="13">
    <source>
        <dbReference type="SAM" id="MobiDB-lite"/>
    </source>
</evidence>
<sequence length="320" mass="34980">MFSQRTLGESVAAVGIGLHSGRKIRLVLRPAPADTGIVFRRVDLEPPVDIPAQPLNVNDTRMATTVNVGRAAVATIEHLMSAFSGLGVDNCIVEVNAPEIPVMDGSGASFVYLLHSAGIVEQKAARKFVRILKPIEVREGDKLARLEPHEGFRLSFRIAFGHPAIDATDQYADIDFSRVNYEQAVAHCRTFGFVQDVEMLRRIGLAQGGSLDNAIVMDEFRVLNPGGLREQAEFVKHKILDAMGDLYVLGAPLLAHYIAEKSGHGLNNQLLRKLLATPDAWEEVTFEHAKDCPVDFWPQPAAVSPEEDSVKSDRSGNAPL</sequence>
<dbReference type="Proteomes" id="UP000430564">
    <property type="component" value="Unassembled WGS sequence"/>
</dbReference>